<organism evidence="7 8">
    <name type="scientific">Oleiharenicola lentus</name>
    <dbReference type="NCBI Taxonomy" id="2508720"/>
    <lineage>
        <taxon>Bacteria</taxon>
        <taxon>Pseudomonadati</taxon>
        <taxon>Verrucomicrobiota</taxon>
        <taxon>Opitutia</taxon>
        <taxon>Opitutales</taxon>
        <taxon>Opitutaceae</taxon>
        <taxon>Oleiharenicola</taxon>
    </lineage>
</organism>
<evidence type="ECO:0000256" key="4">
    <source>
        <dbReference type="RuleBase" id="RU361187"/>
    </source>
</evidence>
<accession>A0A4Q1CBP8</accession>
<evidence type="ECO:0000256" key="6">
    <source>
        <dbReference type="SAM" id="SignalP"/>
    </source>
</evidence>
<evidence type="ECO:0000313" key="8">
    <source>
        <dbReference type="Proteomes" id="UP000290218"/>
    </source>
</evidence>
<dbReference type="CDD" id="cd08986">
    <property type="entry name" value="GH43-like"/>
    <property type="match status" value="1"/>
</dbReference>
<evidence type="ECO:0000256" key="3">
    <source>
        <dbReference type="ARBA" id="ARBA00023295"/>
    </source>
</evidence>
<feature type="region of interest" description="Disordered" evidence="5">
    <location>
        <begin position="335"/>
        <end position="354"/>
    </location>
</feature>
<dbReference type="Proteomes" id="UP000290218">
    <property type="component" value="Unassembled WGS sequence"/>
</dbReference>
<evidence type="ECO:0000256" key="5">
    <source>
        <dbReference type="SAM" id="MobiDB-lite"/>
    </source>
</evidence>
<gene>
    <name evidence="7" type="ORF">ESB00_11185</name>
</gene>
<dbReference type="GO" id="GO:0004553">
    <property type="term" value="F:hydrolase activity, hydrolyzing O-glycosyl compounds"/>
    <property type="evidence" value="ECO:0007669"/>
    <property type="project" value="InterPro"/>
</dbReference>
<dbReference type="OrthoDB" id="9801455at2"/>
<keyword evidence="6" id="KW-0732">Signal</keyword>
<dbReference type="InterPro" id="IPR023296">
    <property type="entry name" value="Glyco_hydro_beta-prop_sf"/>
</dbReference>
<keyword evidence="2 4" id="KW-0378">Hydrolase</keyword>
<evidence type="ECO:0000256" key="1">
    <source>
        <dbReference type="ARBA" id="ARBA00009865"/>
    </source>
</evidence>
<dbReference type="InterPro" id="IPR006710">
    <property type="entry name" value="Glyco_hydro_43"/>
</dbReference>
<dbReference type="InterPro" id="IPR051795">
    <property type="entry name" value="Glycosyl_Hydrlase_43"/>
</dbReference>
<dbReference type="Gene3D" id="2.115.10.20">
    <property type="entry name" value="Glycosyl hydrolase domain, family 43"/>
    <property type="match status" value="1"/>
</dbReference>
<feature type="signal peptide" evidence="6">
    <location>
        <begin position="1"/>
        <end position="23"/>
    </location>
</feature>
<dbReference type="AlphaFoldDB" id="A0A4Q1CBP8"/>
<dbReference type="PANTHER" id="PTHR42812:SF14">
    <property type="entry name" value="SECRETED PROTEIN"/>
    <property type="match status" value="1"/>
</dbReference>
<evidence type="ECO:0000256" key="2">
    <source>
        <dbReference type="ARBA" id="ARBA00022801"/>
    </source>
</evidence>
<dbReference type="EMBL" id="SDHX01000001">
    <property type="protein sequence ID" value="RXK56400.1"/>
    <property type="molecule type" value="Genomic_DNA"/>
</dbReference>
<comment type="caution">
    <text evidence="7">The sequence shown here is derived from an EMBL/GenBank/DDBJ whole genome shotgun (WGS) entry which is preliminary data.</text>
</comment>
<dbReference type="RefSeq" id="WP_129047769.1">
    <property type="nucleotide sequence ID" value="NZ_SDHX01000001.1"/>
</dbReference>
<name>A0A4Q1CBP8_9BACT</name>
<proteinExistence type="inferred from homology"/>
<keyword evidence="8" id="KW-1185">Reference proteome</keyword>
<dbReference type="SUPFAM" id="SSF75005">
    <property type="entry name" value="Arabinanase/levansucrase/invertase"/>
    <property type="match status" value="1"/>
</dbReference>
<dbReference type="Pfam" id="PF04616">
    <property type="entry name" value="Glyco_hydro_43"/>
    <property type="match status" value="1"/>
</dbReference>
<dbReference type="PANTHER" id="PTHR42812">
    <property type="entry name" value="BETA-XYLOSIDASE"/>
    <property type="match status" value="1"/>
</dbReference>
<keyword evidence="3 4" id="KW-0326">Glycosidase</keyword>
<evidence type="ECO:0000313" key="7">
    <source>
        <dbReference type="EMBL" id="RXK56400.1"/>
    </source>
</evidence>
<sequence>MNSFARQLALVTFLLTLFAPIRAAASLDPTALREALESHDRAVHIHDNWIRDPFITLQPDGWYYLTGTTLEAGMDGIVGIYLWRSLDLANWEPLPRLWRFEDSSWINLSQPVKHRAGKLLVWAPELHRVGDRWAVVHTTNNGFANLLRTAGPELNTPLDEPMGASFGGRHDPSIFVHEDGTPWLVWGVLSLQPLKPDLSGYAGPQINLAPSDRRMGHEGSYIIKIGTKYVWFGTAWSTDQMRKGTYNLYYATADKLTGPYGPRRFAGRFLGHGTPFQDKQGRWWCTAFYNANVPPIADEQAHAEFSDNAYTLNRQGTTLVPLDVTIAPDGEVSVRAKDPRYASPGPEEVQKFQP</sequence>
<dbReference type="GO" id="GO:0005975">
    <property type="term" value="P:carbohydrate metabolic process"/>
    <property type="evidence" value="ECO:0007669"/>
    <property type="project" value="InterPro"/>
</dbReference>
<feature type="chain" id="PRO_5020719202" evidence="6">
    <location>
        <begin position="24"/>
        <end position="354"/>
    </location>
</feature>
<comment type="similarity">
    <text evidence="1 4">Belongs to the glycosyl hydrolase 43 family.</text>
</comment>
<protein>
    <submittedName>
        <fullName evidence="7">Beta-xylosidase</fullName>
    </submittedName>
</protein>
<reference evidence="7 8" key="1">
    <citation type="submission" date="2019-01" db="EMBL/GenBank/DDBJ databases">
        <title>Lacunisphaera sp. strain TWA-58.</title>
        <authorList>
            <person name="Chen W.-M."/>
        </authorList>
    </citation>
    <scope>NUCLEOTIDE SEQUENCE [LARGE SCALE GENOMIC DNA]</scope>
    <source>
        <strain evidence="7 8">TWA-58</strain>
    </source>
</reference>